<dbReference type="Pfam" id="PF18643">
    <property type="entry name" value="RE_BsaWI"/>
    <property type="match status" value="1"/>
</dbReference>
<accession>A0A2H0YMQ0</accession>
<evidence type="ECO:0000313" key="3">
    <source>
        <dbReference type="Proteomes" id="UP000230088"/>
    </source>
</evidence>
<gene>
    <name evidence="2" type="ORF">COT33_00460</name>
</gene>
<protein>
    <recommendedName>
        <fullName evidence="1">BsaWI restriction endonuclease type 2 domain-containing protein</fullName>
    </recommendedName>
</protein>
<organism evidence="2 3">
    <name type="scientific">Candidatus Nealsonbacteria bacterium CG08_land_8_20_14_0_20_38_20</name>
    <dbReference type="NCBI Taxonomy" id="1974705"/>
    <lineage>
        <taxon>Bacteria</taxon>
        <taxon>Candidatus Nealsoniibacteriota</taxon>
    </lineage>
</organism>
<proteinExistence type="predicted"/>
<dbReference type="Proteomes" id="UP000230088">
    <property type="component" value="Unassembled WGS sequence"/>
</dbReference>
<evidence type="ECO:0000259" key="1">
    <source>
        <dbReference type="Pfam" id="PF18643"/>
    </source>
</evidence>
<name>A0A2H0YMQ0_9BACT</name>
<dbReference type="InterPro" id="IPR041551">
    <property type="entry name" value="RE_BsaWI"/>
</dbReference>
<dbReference type="EMBL" id="PEYD01000006">
    <property type="protein sequence ID" value="PIS39740.1"/>
    <property type="molecule type" value="Genomic_DNA"/>
</dbReference>
<reference evidence="3" key="1">
    <citation type="submission" date="2017-09" db="EMBL/GenBank/DDBJ databases">
        <title>Depth-based differentiation of microbial function through sediment-hosted aquifers and enrichment of novel symbionts in the deep terrestrial subsurface.</title>
        <authorList>
            <person name="Probst A.J."/>
            <person name="Ladd B."/>
            <person name="Jarett J.K."/>
            <person name="Geller-Mcgrath D.E."/>
            <person name="Sieber C.M.K."/>
            <person name="Emerson J.B."/>
            <person name="Anantharaman K."/>
            <person name="Thomas B.C."/>
            <person name="Malmstrom R."/>
            <person name="Stieglmeier M."/>
            <person name="Klingl A."/>
            <person name="Woyke T."/>
            <person name="Ryan C.M."/>
            <person name="Banfield J.F."/>
        </authorList>
    </citation>
    <scope>NUCLEOTIDE SEQUENCE [LARGE SCALE GENOMIC DNA]</scope>
</reference>
<feature type="domain" description="BsaWI restriction endonuclease type 2" evidence="1">
    <location>
        <begin position="146"/>
        <end position="203"/>
    </location>
</feature>
<sequence>MPRTNWDKNQESEFKEVIKKFFDDKIDSALKKSDNPLKIGDDLATILKNSDEDVVKIITPRAVKKWASPQTLPKWEEILGDPRMLLELRVIGRSIANTMRPLAGNNFALWIAKILNTYFLQKKIPLEAITSGKIKRELGQKLKTKKGKRGVRDYRPDIDIILVRTDKGNKPMAIISAKTTLAERIMQTITWSRYLKIKVLLVTAWETFESGTNRERAQELDGVYVCNKDVKEYGKIKIFSKITKNLERFCR</sequence>
<dbReference type="AlphaFoldDB" id="A0A2H0YMQ0"/>
<comment type="caution">
    <text evidence="2">The sequence shown here is derived from an EMBL/GenBank/DDBJ whole genome shotgun (WGS) entry which is preliminary data.</text>
</comment>
<evidence type="ECO:0000313" key="2">
    <source>
        <dbReference type="EMBL" id="PIS39740.1"/>
    </source>
</evidence>